<evidence type="ECO:0000256" key="13">
    <source>
        <dbReference type="ARBA" id="ARBA00023316"/>
    </source>
</evidence>
<dbReference type="EMBL" id="LGYO01000006">
    <property type="protein sequence ID" value="KNZ43262.1"/>
    <property type="molecule type" value="Genomic_DNA"/>
</dbReference>
<evidence type="ECO:0000256" key="14">
    <source>
        <dbReference type="ARBA" id="ARBA00030398"/>
    </source>
</evidence>
<evidence type="ECO:0000256" key="17">
    <source>
        <dbReference type="HAMAP-Rule" id="MF_00639"/>
    </source>
</evidence>
<dbReference type="PATRIC" id="fig|52689.4.peg.3133"/>
<gene>
    <name evidence="17" type="primary">murD</name>
    <name evidence="21" type="ORF">AKG39_02140</name>
</gene>
<keyword evidence="13 17" id="KW-0961">Cell wall biogenesis/degradation</keyword>
<feature type="binding site" evidence="17">
    <location>
        <begin position="117"/>
        <end position="123"/>
    </location>
    <ligand>
        <name>ATP</name>
        <dbReference type="ChEBI" id="CHEBI:30616"/>
    </ligand>
</feature>
<keyword evidence="22" id="KW-1185">Reference proteome</keyword>
<name>A0A0L6U4J2_9FIRM</name>
<protein>
    <recommendedName>
        <fullName evidence="6 17">UDP-N-acetylmuramoylalanine--D-glutamate ligase</fullName>
        <ecNumber evidence="5 17">6.3.2.9</ecNumber>
    </recommendedName>
    <alternativeName>
        <fullName evidence="15 17">D-glutamic acid-adding enzyme</fullName>
    </alternativeName>
    <alternativeName>
        <fullName evidence="14 17">UDP-N-acetylmuramoyl-L-alanyl-D-glutamate synthetase</fullName>
    </alternativeName>
</protein>
<keyword evidence="12 17" id="KW-0573">Peptidoglycan synthesis</keyword>
<evidence type="ECO:0000313" key="22">
    <source>
        <dbReference type="Proteomes" id="UP000036873"/>
    </source>
</evidence>
<dbReference type="GO" id="GO:0071555">
    <property type="term" value="P:cell wall organization"/>
    <property type="evidence" value="ECO:0007669"/>
    <property type="project" value="UniProtKB-KW"/>
</dbReference>
<dbReference type="EC" id="6.3.2.9" evidence="5 17"/>
<dbReference type="AlphaFoldDB" id="A0A0L6U4J2"/>
<dbReference type="Pfam" id="PF02875">
    <property type="entry name" value="Mur_ligase_C"/>
    <property type="match status" value="1"/>
</dbReference>
<dbReference type="InterPro" id="IPR004101">
    <property type="entry name" value="Mur_ligase_C"/>
</dbReference>
<evidence type="ECO:0000256" key="7">
    <source>
        <dbReference type="ARBA" id="ARBA00022490"/>
    </source>
</evidence>
<dbReference type="UniPathway" id="UPA00219"/>
<organism evidence="21 22">
    <name type="scientific">Acetobacterium bakii</name>
    <dbReference type="NCBI Taxonomy" id="52689"/>
    <lineage>
        <taxon>Bacteria</taxon>
        <taxon>Bacillati</taxon>
        <taxon>Bacillota</taxon>
        <taxon>Clostridia</taxon>
        <taxon>Eubacteriales</taxon>
        <taxon>Eubacteriaceae</taxon>
        <taxon>Acetobacterium</taxon>
    </lineage>
</organism>
<dbReference type="GO" id="GO:0005737">
    <property type="term" value="C:cytoplasm"/>
    <property type="evidence" value="ECO:0007669"/>
    <property type="project" value="UniProtKB-SubCell"/>
</dbReference>
<keyword evidence="17 18" id="KW-0131">Cell cycle</keyword>
<dbReference type="Pfam" id="PF08245">
    <property type="entry name" value="Mur_ligase_M"/>
    <property type="match status" value="1"/>
</dbReference>
<evidence type="ECO:0000256" key="11">
    <source>
        <dbReference type="ARBA" id="ARBA00022960"/>
    </source>
</evidence>
<comment type="similarity">
    <text evidence="4 17">Belongs to the MurCDEF family.</text>
</comment>
<keyword evidence="9 17" id="KW-0547">Nucleotide-binding</keyword>
<dbReference type="InterPro" id="IPR005762">
    <property type="entry name" value="MurD"/>
</dbReference>
<evidence type="ECO:0000256" key="15">
    <source>
        <dbReference type="ARBA" id="ARBA00032324"/>
    </source>
</evidence>
<dbReference type="OrthoDB" id="9809796at2"/>
<keyword evidence="8 17" id="KW-0436">Ligase</keyword>
<dbReference type="STRING" id="52689.AKG39_02140"/>
<dbReference type="GO" id="GO:0005524">
    <property type="term" value="F:ATP binding"/>
    <property type="evidence" value="ECO:0007669"/>
    <property type="project" value="UniProtKB-UniRule"/>
</dbReference>
<dbReference type="InterPro" id="IPR036565">
    <property type="entry name" value="Mur-like_cat_sf"/>
</dbReference>
<evidence type="ECO:0000256" key="9">
    <source>
        <dbReference type="ARBA" id="ARBA00022741"/>
    </source>
</evidence>
<evidence type="ECO:0000256" key="3">
    <source>
        <dbReference type="ARBA" id="ARBA00004752"/>
    </source>
</evidence>
<keyword evidence="7 17" id="KW-0963">Cytoplasm</keyword>
<dbReference type="GO" id="GO:0009252">
    <property type="term" value="P:peptidoglycan biosynthetic process"/>
    <property type="evidence" value="ECO:0007669"/>
    <property type="project" value="UniProtKB-UniRule"/>
</dbReference>
<dbReference type="SUPFAM" id="SSF53244">
    <property type="entry name" value="MurD-like peptide ligases, peptide-binding domain"/>
    <property type="match status" value="1"/>
</dbReference>
<dbReference type="NCBIfam" id="TIGR01087">
    <property type="entry name" value="murD"/>
    <property type="match status" value="1"/>
</dbReference>
<keyword evidence="17 18" id="KW-0132">Cell division</keyword>
<evidence type="ECO:0000259" key="20">
    <source>
        <dbReference type="Pfam" id="PF08245"/>
    </source>
</evidence>
<dbReference type="GO" id="GO:0008360">
    <property type="term" value="P:regulation of cell shape"/>
    <property type="evidence" value="ECO:0007669"/>
    <property type="project" value="UniProtKB-KW"/>
</dbReference>
<proteinExistence type="inferred from homology"/>
<dbReference type="Gene3D" id="3.40.50.720">
    <property type="entry name" value="NAD(P)-binding Rossmann-like Domain"/>
    <property type="match status" value="1"/>
</dbReference>
<dbReference type="PANTHER" id="PTHR43692">
    <property type="entry name" value="UDP-N-ACETYLMURAMOYLALANINE--D-GLUTAMATE LIGASE"/>
    <property type="match status" value="1"/>
</dbReference>
<comment type="caution">
    <text evidence="21">The sequence shown here is derived from an EMBL/GenBank/DDBJ whole genome shotgun (WGS) entry which is preliminary data.</text>
</comment>
<evidence type="ECO:0000256" key="1">
    <source>
        <dbReference type="ARBA" id="ARBA00002734"/>
    </source>
</evidence>
<dbReference type="InterPro" id="IPR036615">
    <property type="entry name" value="Mur_ligase_C_dom_sf"/>
</dbReference>
<dbReference type="SUPFAM" id="SSF51984">
    <property type="entry name" value="MurCD N-terminal domain"/>
    <property type="match status" value="1"/>
</dbReference>
<evidence type="ECO:0000313" key="21">
    <source>
        <dbReference type="EMBL" id="KNZ43262.1"/>
    </source>
</evidence>
<evidence type="ECO:0000256" key="4">
    <source>
        <dbReference type="ARBA" id="ARBA00010416"/>
    </source>
</evidence>
<dbReference type="HAMAP" id="MF_00639">
    <property type="entry name" value="MurD"/>
    <property type="match status" value="1"/>
</dbReference>
<evidence type="ECO:0000256" key="10">
    <source>
        <dbReference type="ARBA" id="ARBA00022840"/>
    </source>
</evidence>
<evidence type="ECO:0000256" key="5">
    <source>
        <dbReference type="ARBA" id="ARBA00012212"/>
    </source>
</evidence>
<comment type="subcellular location">
    <subcellularLocation>
        <location evidence="2 17 18">Cytoplasm</location>
    </subcellularLocation>
</comment>
<dbReference type="InterPro" id="IPR013221">
    <property type="entry name" value="Mur_ligase_cen"/>
</dbReference>
<feature type="domain" description="Mur ligase central" evidence="20">
    <location>
        <begin position="115"/>
        <end position="293"/>
    </location>
</feature>
<evidence type="ECO:0000256" key="12">
    <source>
        <dbReference type="ARBA" id="ARBA00022984"/>
    </source>
</evidence>
<evidence type="ECO:0000256" key="6">
    <source>
        <dbReference type="ARBA" id="ARBA00015655"/>
    </source>
</evidence>
<keyword evidence="10 17" id="KW-0067">ATP-binding</keyword>
<dbReference type="Gene3D" id="3.40.1190.10">
    <property type="entry name" value="Mur-like, catalytic domain"/>
    <property type="match status" value="1"/>
</dbReference>
<comment type="catalytic activity">
    <reaction evidence="16 17 18">
        <text>UDP-N-acetyl-alpha-D-muramoyl-L-alanine + D-glutamate + ATP = UDP-N-acetyl-alpha-D-muramoyl-L-alanyl-D-glutamate + ADP + phosphate + H(+)</text>
        <dbReference type="Rhea" id="RHEA:16429"/>
        <dbReference type="ChEBI" id="CHEBI:15378"/>
        <dbReference type="ChEBI" id="CHEBI:29986"/>
        <dbReference type="ChEBI" id="CHEBI:30616"/>
        <dbReference type="ChEBI" id="CHEBI:43474"/>
        <dbReference type="ChEBI" id="CHEBI:83898"/>
        <dbReference type="ChEBI" id="CHEBI:83900"/>
        <dbReference type="ChEBI" id="CHEBI:456216"/>
        <dbReference type="EC" id="6.3.2.9"/>
    </reaction>
</comment>
<evidence type="ECO:0000259" key="19">
    <source>
        <dbReference type="Pfam" id="PF02875"/>
    </source>
</evidence>
<evidence type="ECO:0000256" key="8">
    <source>
        <dbReference type="ARBA" id="ARBA00022598"/>
    </source>
</evidence>
<evidence type="ECO:0000256" key="2">
    <source>
        <dbReference type="ARBA" id="ARBA00004496"/>
    </source>
</evidence>
<dbReference type="PANTHER" id="PTHR43692:SF1">
    <property type="entry name" value="UDP-N-ACETYLMURAMOYLALANINE--D-GLUTAMATE LIGASE"/>
    <property type="match status" value="1"/>
</dbReference>
<dbReference type="Pfam" id="PF21799">
    <property type="entry name" value="MurD-like_N"/>
    <property type="match status" value="1"/>
</dbReference>
<comment type="function">
    <text evidence="1 17 18">Cell wall formation. Catalyzes the addition of glutamate to the nucleotide precursor UDP-N-acetylmuramoyl-L-alanine (UMA).</text>
</comment>
<keyword evidence="11 17" id="KW-0133">Cell shape</keyword>
<dbReference type="Proteomes" id="UP000036873">
    <property type="component" value="Unassembled WGS sequence"/>
</dbReference>
<reference evidence="22" key="1">
    <citation type="submission" date="2015-07" db="EMBL/GenBank/DDBJ databases">
        <title>Draft genome sequence of Acetobacterium bakii DSM 8293, a potential psychrophilic chemical producer through syngas fermentation.</title>
        <authorList>
            <person name="Song Y."/>
            <person name="Hwang S."/>
            <person name="Cho B.-K."/>
        </authorList>
    </citation>
    <scope>NUCLEOTIDE SEQUENCE [LARGE SCALE GENOMIC DNA]</scope>
    <source>
        <strain evidence="22">DSM 8239</strain>
    </source>
</reference>
<dbReference type="Gene3D" id="3.90.190.20">
    <property type="entry name" value="Mur ligase, C-terminal domain"/>
    <property type="match status" value="1"/>
</dbReference>
<dbReference type="GO" id="GO:0008764">
    <property type="term" value="F:UDP-N-acetylmuramoylalanine-D-glutamate ligase activity"/>
    <property type="evidence" value="ECO:0007669"/>
    <property type="project" value="UniProtKB-UniRule"/>
</dbReference>
<dbReference type="SUPFAM" id="SSF53623">
    <property type="entry name" value="MurD-like peptide ligases, catalytic domain"/>
    <property type="match status" value="1"/>
</dbReference>
<dbReference type="GO" id="GO:0051301">
    <property type="term" value="P:cell division"/>
    <property type="evidence" value="ECO:0007669"/>
    <property type="project" value="UniProtKB-KW"/>
</dbReference>
<evidence type="ECO:0000256" key="18">
    <source>
        <dbReference type="RuleBase" id="RU003664"/>
    </source>
</evidence>
<sequence>MKKTTLVIGAARSGVAVSELLLSRGESVVLTDTRSSRIVLEESPQISDYEKNPLFETVFGIQVSPEILSEIDEVVISPGVPLTIPIVKAAYEQGVPVIGEVEIAYRLTKTPFIAITGTNGKTTTTTLLGEIFKASGRGTYVVGNIGDPITNYVANAKEDEVFITEISSFQLETIDAFRPKTAVILNLTPDHLDRHLSMENYVGAKGRIFENQKPEDLLVLNADDPLVCELGGKAISRKAYFSYKQALDYGAWCLDGEIFINDGKQTIFVCLESVLGIVGPHNTMNALAAITAACFSGVAMDVIVSVLKSFKGVEHRLEWVGCFSGVTYINDSKGTNTNATITALNAVSQPIILLAGGYDKKEDYSDLMALVSKRVKRLIVLGVTANDLIKAANEKGFKNITKVENYEEAVAVAKAEAEPGETVLLSPACASWDMYDNYEIRGRVFKELVAKDQ</sequence>
<evidence type="ECO:0000256" key="16">
    <source>
        <dbReference type="ARBA" id="ARBA00047632"/>
    </source>
</evidence>
<comment type="pathway">
    <text evidence="3 17 18">Cell wall biogenesis; peptidoglycan biosynthesis.</text>
</comment>
<accession>A0A0L6U4J2</accession>
<feature type="domain" description="Mur ligase C-terminal" evidence="19">
    <location>
        <begin position="315"/>
        <end position="429"/>
    </location>
</feature>
<dbReference type="RefSeq" id="WP_050738711.1">
    <property type="nucleotide sequence ID" value="NZ_LGYO01000006.1"/>
</dbReference>